<protein>
    <recommendedName>
        <fullName evidence="3">GH18 domain-containing protein</fullName>
    </recommendedName>
</protein>
<dbReference type="GO" id="GO:0007165">
    <property type="term" value="P:signal transduction"/>
    <property type="evidence" value="ECO:0007669"/>
    <property type="project" value="TreeGrafter"/>
</dbReference>
<dbReference type="Gene3D" id="3.20.20.80">
    <property type="entry name" value="Glycosidases"/>
    <property type="match status" value="1"/>
</dbReference>
<reference evidence="1 2" key="1">
    <citation type="submission" date="2018-11" db="EMBL/GenBank/DDBJ databases">
        <authorList>
            <consortium name="Pathogen Informatics"/>
        </authorList>
    </citation>
    <scope>NUCLEOTIDE SEQUENCE [LARGE SCALE GENOMIC DNA]</scope>
</reference>
<name>A0A3P7LNS4_STRVU</name>
<dbReference type="OrthoDB" id="25039at2759"/>
<dbReference type="InterPro" id="IPR051595">
    <property type="entry name" value="GH25_Enzymes"/>
</dbReference>
<evidence type="ECO:0000313" key="2">
    <source>
        <dbReference type="Proteomes" id="UP000270094"/>
    </source>
</evidence>
<dbReference type="AlphaFoldDB" id="A0A3P7LNS4"/>
<dbReference type="InterPro" id="IPR017853">
    <property type="entry name" value="GH"/>
</dbReference>
<evidence type="ECO:0000313" key="1">
    <source>
        <dbReference type="EMBL" id="VDM80782.1"/>
    </source>
</evidence>
<dbReference type="GO" id="GO:0045087">
    <property type="term" value="P:innate immune response"/>
    <property type="evidence" value="ECO:0007669"/>
    <property type="project" value="TreeGrafter"/>
</dbReference>
<sequence length="180" mass="20141">MTPAPRSNKTGSHQFRELFEGLRDSNVTVRAVWLQVTSPVNWESNVDDNIYFLNDVISMAKYYGVRIGLYTNAYDWNQITKAAKVEGSMLWYWKVNGRGSKGETSANFNDFVPFAKFTKATMKQYGQTVELCGVTLNKDVYEVKKAKLLALTDLKEKKSDKLIVGILGSDSFSGLSGKAA</sequence>
<dbReference type="Proteomes" id="UP000270094">
    <property type="component" value="Unassembled WGS sequence"/>
</dbReference>
<dbReference type="EMBL" id="UYYB01110022">
    <property type="protein sequence ID" value="VDM80782.1"/>
    <property type="molecule type" value="Genomic_DNA"/>
</dbReference>
<organism evidence="1 2">
    <name type="scientific">Strongylus vulgaris</name>
    <name type="common">Blood worm</name>
    <dbReference type="NCBI Taxonomy" id="40348"/>
    <lineage>
        <taxon>Eukaryota</taxon>
        <taxon>Metazoa</taxon>
        <taxon>Ecdysozoa</taxon>
        <taxon>Nematoda</taxon>
        <taxon>Chromadorea</taxon>
        <taxon>Rhabditida</taxon>
        <taxon>Rhabditina</taxon>
        <taxon>Rhabditomorpha</taxon>
        <taxon>Strongyloidea</taxon>
        <taxon>Strongylidae</taxon>
        <taxon>Strongylus</taxon>
    </lineage>
</organism>
<accession>A0A3P7LNS4</accession>
<dbReference type="PANTHER" id="PTHR23208:SF36">
    <property type="entry name" value="LYSOZYME-RELATED"/>
    <property type="match status" value="1"/>
</dbReference>
<dbReference type="SUPFAM" id="SSF51445">
    <property type="entry name" value="(Trans)glycosidases"/>
    <property type="match status" value="1"/>
</dbReference>
<gene>
    <name evidence="1" type="ORF">SVUK_LOCUS15780</name>
</gene>
<dbReference type="PANTHER" id="PTHR23208">
    <property type="entry name" value="LYSOZYME PROTEIN"/>
    <property type="match status" value="1"/>
</dbReference>
<proteinExistence type="predicted"/>
<evidence type="ECO:0008006" key="3">
    <source>
        <dbReference type="Google" id="ProtNLM"/>
    </source>
</evidence>
<keyword evidence="2" id="KW-1185">Reference proteome</keyword>